<dbReference type="InterPro" id="IPR009414">
    <property type="entry name" value="DUF1064"/>
</dbReference>
<accession>A0A7G8AKF8</accession>
<evidence type="ECO:0000313" key="2">
    <source>
        <dbReference type="Proteomes" id="UP000515915"/>
    </source>
</evidence>
<dbReference type="Pfam" id="PF06356">
    <property type="entry name" value="DUF1064"/>
    <property type="match status" value="1"/>
</dbReference>
<name>A0A7G8AKF8_9CAUD</name>
<keyword evidence="2" id="KW-1185">Reference proteome</keyword>
<proteinExistence type="predicted"/>
<evidence type="ECO:0000313" key="1">
    <source>
        <dbReference type="EMBL" id="QNI20403.1"/>
    </source>
</evidence>
<dbReference type="Proteomes" id="UP000515915">
    <property type="component" value="Segment"/>
</dbReference>
<dbReference type="EMBL" id="MT700412">
    <property type="protein sequence ID" value="QNI20403.1"/>
    <property type="molecule type" value="Genomic_DNA"/>
</dbReference>
<protein>
    <submittedName>
        <fullName evidence="1">Holliday junction resolvase</fullName>
    </submittedName>
</protein>
<sequence length="143" mass="16465">MSKYGAKKVVHDGITFDSRVEGQYYLHLKELQAKGEVTRFDLQPKFTLLGGFTDNYGVKHLPVKYIADFLVYYKDRDPKVIDIKGAPLTPDFKIKRKMYASQFPLELVLIGYSKIDGGWRLYSDIQKARKERKKAKEAAKNGN</sequence>
<organism evidence="1 2">
    <name type="scientific">Bacillus phage 1_ICo-2020</name>
    <dbReference type="NCBI Taxonomy" id="2759272"/>
    <lineage>
        <taxon>Viruses</taxon>
        <taxon>Duplodnaviria</taxon>
        <taxon>Heunggongvirae</taxon>
        <taxon>Uroviricota</taxon>
        <taxon>Caudoviricetes</taxon>
        <taxon>Ehrlichviridae</taxon>
        <taxon>Suttonboningtonvirus</taxon>
        <taxon>Suttonboningtonvirus sv1ICo2020</taxon>
    </lineage>
</organism>
<reference evidence="1 2" key="1">
    <citation type="submission" date="2020-06" db="EMBL/GenBank/DDBJ databases">
        <authorList>
            <person name="Connerton I.F."/>
        </authorList>
    </citation>
    <scope>NUCLEOTIDE SEQUENCE [LARGE SCALE GENOMIC DNA]</scope>
</reference>